<reference evidence="1" key="1">
    <citation type="submission" date="2018-01" db="EMBL/GenBank/DDBJ databases">
        <authorList>
            <person name="Clerissi C."/>
        </authorList>
    </citation>
    <scope>NUCLEOTIDE SEQUENCE</scope>
    <source>
        <strain evidence="1">Cupriavidus sp. LMG 19464</strain>
    </source>
</reference>
<dbReference type="AlphaFoldDB" id="A0A375BT90"/>
<proteinExistence type="predicted"/>
<dbReference type="Proteomes" id="UP000256780">
    <property type="component" value="Chromosome CBM2587_a"/>
</dbReference>
<name>A0A375BT90_9BURK</name>
<gene>
    <name evidence="1" type="ORF">CBM2587_A270003</name>
</gene>
<evidence type="ECO:0000313" key="1">
    <source>
        <dbReference type="EMBL" id="SOY52530.1"/>
    </source>
</evidence>
<protein>
    <submittedName>
        <fullName evidence="1">Uncharacterized protein</fullName>
    </submittedName>
</protein>
<organism evidence="1">
    <name type="scientific">Cupriavidus taiwanensis</name>
    <dbReference type="NCBI Taxonomy" id="164546"/>
    <lineage>
        <taxon>Bacteria</taxon>
        <taxon>Pseudomonadati</taxon>
        <taxon>Pseudomonadota</taxon>
        <taxon>Betaproteobacteria</taxon>
        <taxon>Burkholderiales</taxon>
        <taxon>Burkholderiaceae</taxon>
        <taxon>Cupriavidus</taxon>
    </lineage>
</organism>
<accession>A0A375BT90</accession>
<comment type="caution">
    <text evidence="1">The sequence shown here is derived from an EMBL/GenBank/DDBJ whole genome shotgun (WGS) entry which is preliminary data.</text>
</comment>
<sequence>MPSRHANGAGKGKFPAPAFLRLCDCVLVTTRHSANAVKVMFAVRGEDVFAGESAEAKHQWHTKWLLLMFVF</sequence>
<dbReference type="EMBL" id="OFSQ01000020">
    <property type="protein sequence ID" value="SOY52530.1"/>
    <property type="molecule type" value="Genomic_DNA"/>
</dbReference>